<dbReference type="PANTHER" id="PTHR36307:SF1">
    <property type="entry name" value="FLAGELLA BASAL BODY P-RING FORMATION PROTEIN FLGA"/>
    <property type="match status" value="1"/>
</dbReference>
<protein>
    <submittedName>
        <fullName evidence="5">Flagellar basal body P-ring biosynthesis protein FlgA</fullName>
    </submittedName>
</protein>
<gene>
    <name evidence="5" type="ORF">Pan44_42820</name>
</gene>
<dbReference type="EMBL" id="CP036271">
    <property type="protein sequence ID" value="QDT56230.1"/>
    <property type="molecule type" value="Genomic_DNA"/>
</dbReference>
<dbReference type="KEGG" id="ccos:Pan44_42820"/>
<dbReference type="SMART" id="SM00858">
    <property type="entry name" value="SAF"/>
    <property type="match status" value="1"/>
</dbReference>
<keyword evidence="5" id="KW-0282">Flagellum</keyword>
<dbReference type="PANTHER" id="PTHR36307">
    <property type="entry name" value="FLAGELLA BASAL BODY P-RING FORMATION PROTEIN FLGA"/>
    <property type="match status" value="1"/>
</dbReference>
<dbReference type="AlphaFoldDB" id="A0A517SJC5"/>
<evidence type="ECO:0000313" key="6">
    <source>
        <dbReference type="Proteomes" id="UP000315700"/>
    </source>
</evidence>
<evidence type="ECO:0000256" key="1">
    <source>
        <dbReference type="ARBA" id="ARBA00004418"/>
    </source>
</evidence>
<dbReference type="InParanoid" id="A0A517SJC5"/>
<dbReference type="RefSeq" id="WP_145033366.1">
    <property type="nucleotide sequence ID" value="NZ_CP036271.1"/>
</dbReference>
<dbReference type="Proteomes" id="UP000315700">
    <property type="component" value="Chromosome"/>
</dbReference>
<sequence length="338" mass="36567">MIGAAHVARMTVLAVILLAFAGQQVRAQTAIVHLRSSAKVDRDVMMLGDIADITASSAALERRLKGLDLLDRQSSGASEIVSSRHVQARVLLEGIDHKTVTLVGADECQVSFAAGGDVVQVAATRGRAGDDLMTQAVQALAKAWMASPDDVEVQFLSTPSEQLKPVPGAIPELELPTRVEPGRVQARIRWVGQNRIERIDSVTFEARLRQTVVLATHRIERGAPIRLQDIVEDRRLMANRVEQVRAEQVVGYVARRGLSQGDMVTAKDLAVQKTAPAIQARNGVKVTARKGKLSVTLQMAEALEAGNVGDVIRLRNLQSGQIITGRVVSNQEVEIPLD</sequence>
<dbReference type="GO" id="GO:0044780">
    <property type="term" value="P:bacterial-type flagellum assembly"/>
    <property type="evidence" value="ECO:0007669"/>
    <property type="project" value="InterPro"/>
</dbReference>
<dbReference type="NCBIfam" id="TIGR03170">
    <property type="entry name" value="flgA_cterm"/>
    <property type="match status" value="1"/>
</dbReference>
<reference evidence="5 6" key="1">
    <citation type="submission" date="2019-02" db="EMBL/GenBank/DDBJ databases">
        <title>Deep-cultivation of Planctomycetes and their phenomic and genomic characterization uncovers novel biology.</title>
        <authorList>
            <person name="Wiegand S."/>
            <person name="Jogler M."/>
            <person name="Boedeker C."/>
            <person name="Pinto D."/>
            <person name="Vollmers J."/>
            <person name="Rivas-Marin E."/>
            <person name="Kohn T."/>
            <person name="Peeters S.H."/>
            <person name="Heuer A."/>
            <person name="Rast P."/>
            <person name="Oberbeckmann S."/>
            <person name="Bunk B."/>
            <person name="Jeske O."/>
            <person name="Meyerdierks A."/>
            <person name="Storesund J.E."/>
            <person name="Kallscheuer N."/>
            <person name="Luecker S."/>
            <person name="Lage O.M."/>
            <person name="Pohl T."/>
            <person name="Merkel B.J."/>
            <person name="Hornburger P."/>
            <person name="Mueller R.-W."/>
            <person name="Bruemmer F."/>
            <person name="Labrenz M."/>
            <person name="Spormann A.M."/>
            <person name="Op den Camp H."/>
            <person name="Overmann J."/>
            <person name="Amann R."/>
            <person name="Jetten M.S.M."/>
            <person name="Mascher T."/>
            <person name="Medema M.H."/>
            <person name="Devos D.P."/>
            <person name="Kaster A.-K."/>
            <person name="Ovreas L."/>
            <person name="Rohde M."/>
            <person name="Galperin M.Y."/>
            <person name="Jogler C."/>
        </authorList>
    </citation>
    <scope>NUCLEOTIDE SEQUENCE [LARGE SCALE GENOMIC DNA]</scope>
    <source>
        <strain evidence="5 6">Pan44</strain>
    </source>
</reference>
<dbReference type="GO" id="GO:0042597">
    <property type="term" value="C:periplasmic space"/>
    <property type="evidence" value="ECO:0007669"/>
    <property type="project" value="UniProtKB-SubCell"/>
</dbReference>
<dbReference type="Gene3D" id="2.30.30.760">
    <property type="match status" value="1"/>
</dbReference>
<keyword evidence="6" id="KW-1185">Reference proteome</keyword>
<comment type="subcellular location">
    <subcellularLocation>
        <location evidence="1">Periplasm</location>
    </subcellularLocation>
</comment>
<organism evidence="5 6">
    <name type="scientific">Caulifigura coniformis</name>
    <dbReference type="NCBI Taxonomy" id="2527983"/>
    <lineage>
        <taxon>Bacteria</taxon>
        <taxon>Pseudomonadati</taxon>
        <taxon>Planctomycetota</taxon>
        <taxon>Planctomycetia</taxon>
        <taxon>Planctomycetales</taxon>
        <taxon>Planctomycetaceae</taxon>
        <taxon>Caulifigura</taxon>
    </lineage>
</organism>
<dbReference type="Pfam" id="PF13144">
    <property type="entry name" value="ChapFlgA"/>
    <property type="match status" value="1"/>
</dbReference>
<evidence type="ECO:0000256" key="2">
    <source>
        <dbReference type="ARBA" id="ARBA00022729"/>
    </source>
</evidence>
<evidence type="ECO:0000259" key="4">
    <source>
        <dbReference type="SMART" id="SM00858"/>
    </source>
</evidence>
<evidence type="ECO:0000313" key="5">
    <source>
        <dbReference type="EMBL" id="QDT56230.1"/>
    </source>
</evidence>
<dbReference type="InterPro" id="IPR017585">
    <property type="entry name" value="SAF_FlgA"/>
</dbReference>
<dbReference type="CDD" id="cd11614">
    <property type="entry name" value="SAF_CpaB_FlgA_like"/>
    <property type="match status" value="1"/>
</dbReference>
<proteinExistence type="predicted"/>
<dbReference type="Gene3D" id="3.90.1210.10">
    <property type="entry name" value="Antifreeze-like/N-acetylneuraminic acid synthase C-terminal domain"/>
    <property type="match status" value="1"/>
</dbReference>
<keyword evidence="2" id="KW-0732">Signal</keyword>
<keyword evidence="3" id="KW-0574">Periplasm</keyword>
<accession>A0A517SJC5</accession>
<dbReference type="InterPro" id="IPR013974">
    <property type="entry name" value="SAF"/>
</dbReference>
<keyword evidence="5" id="KW-0966">Cell projection</keyword>
<dbReference type="InterPro" id="IPR039246">
    <property type="entry name" value="Flagellar_FlgA"/>
</dbReference>
<keyword evidence="5" id="KW-0969">Cilium</keyword>
<evidence type="ECO:0000256" key="3">
    <source>
        <dbReference type="ARBA" id="ARBA00022764"/>
    </source>
</evidence>
<dbReference type="OrthoDB" id="290305at2"/>
<feature type="domain" description="SAF" evidence="4">
    <location>
        <begin position="210"/>
        <end position="270"/>
    </location>
</feature>
<name>A0A517SJC5_9PLAN</name>